<dbReference type="HOGENOM" id="CLU_2527886_0_0_1"/>
<dbReference type="RefSeq" id="XP_003841258.1">
    <property type="nucleotide sequence ID" value="XM_003841210.1"/>
</dbReference>
<keyword evidence="2" id="KW-1185">Reference proteome</keyword>
<evidence type="ECO:0000313" key="1">
    <source>
        <dbReference type="EMBL" id="CBX97779.1"/>
    </source>
</evidence>
<name>E5A2I3_LEPMJ</name>
<dbReference type="InParanoid" id="E5A2I3"/>
<gene>
    <name evidence="1" type="ORF">LEMA_P091880.1</name>
</gene>
<organism evidence="2">
    <name type="scientific">Leptosphaeria maculans (strain JN3 / isolate v23.1.3 / race Av1-4-5-6-7-8)</name>
    <name type="common">Blackleg fungus</name>
    <name type="synonym">Phoma lingam</name>
    <dbReference type="NCBI Taxonomy" id="985895"/>
    <lineage>
        <taxon>Eukaryota</taxon>
        <taxon>Fungi</taxon>
        <taxon>Dikarya</taxon>
        <taxon>Ascomycota</taxon>
        <taxon>Pezizomycotina</taxon>
        <taxon>Dothideomycetes</taxon>
        <taxon>Pleosporomycetidae</taxon>
        <taxon>Pleosporales</taxon>
        <taxon>Pleosporineae</taxon>
        <taxon>Leptosphaeriaceae</taxon>
        <taxon>Plenodomus</taxon>
        <taxon>Plenodomus lingam/Leptosphaeria maculans species complex</taxon>
    </lineage>
</organism>
<dbReference type="EMBL" id="FP929132">
    <property type="protein sequence ID" value="CBX97779.1"/>
    <property type="molecule type" value="Genomic_DNA"/>
</dbReference>
<dbReference type="AlphaFoldDB" id="E5A2I3"/>
<reference evidence="2" key="1">
    <citation type="journal article" date="2011" name="Nat. Commun.">
        <title>Effector diversification within compartments of the Leptosphaeria maculans genome affected by Repeat-Induced Point mutations.</title>
        <authorList>
            <person name="Rouxel T."/>
            <person name="Grandaubert J."/>
            <person name="Hane J.K."/>
            <person name="Hoede C."/>
            <person name="van de Wouw A.P."/>
            <person name="Couloux A."/>
            <person name="Dominguez V."/>
            <person name="Anthouard V."/>
            <person name="Bally P."/>
            <person name="Bourras S."/>
            <person name="Cozijnsen A.J."/>
            <person name="Ciuffetti L.M."/>
            <person name="Degrave A."/>
            <person name="Dilmaghani A."/>
            <person name="Duret L."/>
            <person name="Fudal I."/>
            <person name="Goodwin S.B."/>
            <person name="Gout L."/>
            <person name="Glaser N."/>
            <person name="Linglin J."/>
            <person name="Kema G.H.J."/>
            <person name="Lapalu N."/>
            <person name="Lawrence C.B."/>
            <person name="May K."/>
            <person name="Meyer M."/>
            <person name="Ollivier B."/>
            <person name="Poulain J."/>
            <person name="Schoch C.L."/>
            <person name="Simon A."/>
            <person name="Spatafora J.W."/>
            <person name="Stachowiak A."/>
            <person name="Turgeon B.G."/>
            <person name="Tyler B.M."/>
            <person name="Vincent D."/>
            <person name="Weissenbach J."/>
            <person name="Amselem J."/>
            <person name="Quesneville H."/>
            <person name="Oliver R.P."/>
            <person name="Wincker P."/>
            <person name="Balesdent M.-H."/>
            <person name="Howlett B.J."/>
        </authorList>
    </citation>
    <scope>NUCLEOTIDE SEQUENCE [LARGE SCALE GENOMIC DNA]</scope>
    <source>
        <strain evidence="2">JN3 / isolate v23.1.3 / race Av1-4-5-6-7-8</strain>
    </source>
</reference>
<dbReference type="VEuPathDB" id="FungiDB:LEMA_P091880.1"/>
<sequence>MAARVQQPEDATVQGRQFSVSAWDRRQVCARSKMRLRFPKRFYGSQGSPMEGFVRRARVPSLLVVAGVLGMDRGCSAIIEAIGP</sequence>
<dbReference type="Proteomes" id="UP000002668">
    <property type="component" value="Genome"/>
</dbReference>
<proteinExistence type="predicted"/>
<accession>E5A2I3</accession>
<dbReference type="GeneID" id="13281326"/>
<evidence type="ECO:0000313" key="2">
    <source>
        <dbReference type="Proteomes" id="UP000002668"/>
    </source>
</evidence>
<protein>
    <submittedName>
        <fullName evidence="1">Predicted protein</fullName>
    </submittedName>
</protein>